<dbReference type="NCBIfam" id="TIGR00504">
    <property type="entry name" value="pyro_pdase"/>
    <property type="match status" value="1"/>
</dbReference>
<keyword evidence="7 9" id="KW-0378">Hydrolase</keyword>
<keyword evidence="8 9" id="KW-0788">Thiol protease</keyword>
<dbReference type="InterPro" id="IPR033694">
    <property type="entry name" value="PGPEP1_Cys_AS"/>
</dbReference>
<dbReference type="InterPro" id="IPR029762">
    <property type="entry name" value="PGP-I_bact-type"/>
</dbReference>
<dbReference type="GO" id="GO:0016920">
    <property type="term" value="F:pyroglutamyl-peptidase activity"/>
    <property type="evidence" value="ECO:0007669"/>
    <property type="project" value="UniProtKB-UniRule"/>
</dbReference>
<accession>A0A1M4Z2C1</accession>
<feature type="active site" evidence="9">
    <location>
        <position position="165"/>
    </location>
</feature>
<dbReference type="OrthoDB" id="9779738at2"/>
<comment type="subcellular location">
    <subcellularLocation>
        <location evidence="3 9">Cytoplasm</location>
    </subcellularLocation>
</comment>
<evidence type="ECO:0000256" key="1">
    <source>
        <dbReference type="ARBA" id="ARBA00001770"/>
    </source>
</evidence>
<dbReference type="EMBL" id="FQVM01000036">
    <property type="protein sequence ID" value="SHF12224.1"/>
    <property type="molecule type" value="Genomic_DNA"/>
</dbReference>
<keyword evidence="6 9" id="KW-0645">Protease</keyword>
<evidence type="ECO:0000256" key="8">
    <source>
        <dbReference type="ARBA" id="ARBA00022807"/>
    </source>
</evidence>
<comment type="similarity">
    <text evidence="4 9">Belongs to the peptidase C15 family.</text>
</comment>
<dbReference type="GO" id="GO:0005829">
    <property type="term" value="C:cytosol"/>
    <property type="evidence" value="ECO:0007669"/>
    <property type="project" value="InterPro"/>
</dbReference>
<evidence type="ECO:0000256" key="11">
    <source>
        <dbReference type="PROSITE-ProRule" id="PRU10077"/>
    </source>
</evidence>
<dbReference type="InterPro" id="IPR000816">
    <property type="entry name" value="Peptidase_C15"/>
</dbReference>
<dbReference type="PROSITE" id="PS01333">
    <property type="entry name" value="PYRASE_GLU"/>
    <property type="match status" value="1"/>
</dbReference>
<dbReference type="CDD" id="cd00501">
    <property type="entry name" value="Peptidase_C15"/>
    <property type="match status" value="1"/>
</dbReference>
<evidence type="ECO:0000256" key="9">
    <source>
        <dbReference type="HAMAP-Rule" id="MF_00417"/>
    </source>
</evidence>
<dbReference type="InterPro" id="IPR036440">
    <property type="entry name" value="Peptidase_C15-like_sf"/>
</dbReference>
<gene>
    <name evidence="9" type="primary">pcp</name>
    <name evidence="12" type="ORF">SAMN05443638_1361</name>
</gene>
<evidence type="ECO:0000256" key="2">
    <source>
        <dbReference type="ARBA" id="ARBA00002280"/>
    </source>
</evidence>
<evidence type="ECO:0000256" key="10">
    <source>
        <dbReference type="PROSITE-ProRule" id="PRU10076"/>
    </source>
</evidence>
<dbReference type="RefSeq" id="WP_072897594.1">
    <property type="nucleotide sequence ID" value="NZ_FQVM01000036.1"/>
</dbReference>
<proteinExistence type="inferred from homology"/>
<evidence type="ECO:0000256" key="6">
    <source>
        <dbReference type="ARBA" id="ARBA00022670"/>
    </source>
</evidence>
<dbReference type="AlphaFoldDB" id="A0A1M4Z2C1"/>
<dbReference type="PANTHER" id="PTHR23402:SF1">
    <property type="entry name" value="PYROGLUTAMYL-PEPTIDASE I"/>
    <property type="match status" value="1"/>
</dbReference>
<evidence type="ECO:0000313" key="13">
    <source>
        <dbReference type="Proteomes" id="UP000184035"/>
    </source>
</evidence>
<dbReference type="InterPro" id="IPR016125">
    <property type="entry name" value="Peptidase_C15-like"/>
</dbReference>
<dbReference type="NCBIfam" id="NF009676">
    <property type="entry name" value="PRK13197.1"/>
    <property type="match status" value="1"/>
</dbReference>
<evidence type="ECO:0000256" key="3">
    <source>
        <dbReference type="ARBA" id="ARBA00004496"/>
    </source>
</evidence>
<feature type="active site" evidence="9 11">
    <location>
        <position position="141"/>
    </location>
</feature>
<dbReference type="PROSITE" id="PS01334">
    <property type="entry name" value="PYRASE_CYS"/>
    <property type="match status" value="1"/>
</dbReference>
<dbReference type="PIRSF" id="PIRSF015592">
    <property type="entry name" value="Prld-crbxl_pptds"/>
    <property type="match status" value="1"/>
</dbReference>
<sequence length="213" mass="23530">MNVLITGFEPFGGENINPSLEAINKLNDNLFNCKIVKLKIPTVFYKSIRVLENAIKKYNPDVVICIGQAAGRSDITLERVAININDASIEDNENNKPIDCFIFEDGENAYFSTLPIKSIVNEIRNNNIPASISNSAGTFVCNHLMYGLLYLINKKYNNIKGGFMHIPCLPSQAINKKGMPSMDILNIVNALEIAIKISITCTNDVKISEGSIC</sequence>
<dbReference type="Proteomes" id="UP000184035">
    <property type="component" value="Unassembled WGS sequence"/>
</dbReference>
<dbReference type="Gene3D" id="3.40.630.20">
    <property type="entry name" value="Peptidase C15, pyroglutamyl peptidase I-like"/>
    <property type="match status" value="1"/>
</dbReference>
<reference evidence="12 13" key="1">
    <citation type="submission" date="2016-11" db="EMBL/GenBank/DDBJ databases">
        <authorList>
            <person name="Jaros S."/>
            <person name="Januszkiewicz K."/>
            <person name="Wedrychowicz H."/>
        </authorList>
    </citation>
    <scope>NUCLEOTIDE SEQUENCE [LARGE SCALE GENOMIC DNA]</scope>
    <source>
        <strain evidence="12 13">DSM 2631</strain>
    </source>
</reference>
<dbReference type="HAMAP" id="MF_00417">
    <property type="entry name" value="Pyrrolid_peptidase"/>
    <property type="match status" value="1"/>
</dbReference>
<evidence type="ECO:0000256" key="5">
    <source>
        <dbReference type="ARBA" id="ARBA00022490"/>
    </source>
</evidence>
<protein>
    <recommendedName>
        <fullName evidence="9">Pyrrolidone-carboxylate peptidase</fullName>
        <ecNumber evidence="9">3.4.19.3</ecNumber>
    </recommendedName>
    <alternativeName>
        <fullName evidence="9">5-oxoprolyl-peptidase</fullName>
    </alternativeName>
    <alternativeName>
        <fullName evidence="9">Pyroglutamyl-peptidase I</fullName>
        <shortName evidence="9">PGP-I</shortName>
        <shortName evidence="9">Pyrase</shortName>
    </alternativeName>
</protein>
<keyword evidence="13" id="KW-1185">Reference proteome</keyword>
<dbReference type="FunFam" id="3.40.630.20:FF:000001">
    <property type="entry name" value="Pyrrolidone-carboxylate peptidase"/>
    <property type="match status" value="1"/>
</dbReference>
<evidence type="ECO:0000313" key="12">
    <source>
        <dbReference type="EMBL" id="SHF12224.1"/>
    </source>
</evidence>
<comment type="subunit">
    <text evidence="9">Homotetramer.</text>
</comment>
<evidence type="ECO:0000256" key="4">
    <source>
        <dbReference type="ARBA" id="ARBA00006641"/>
    </source>
</evidence>
<organism evidence="12 13">
    <name type="scientific">Clostridium fallax</name>
    <dbReference type="NCBI Taxonomy" id="1533"/>
    <lineage>
        <taxon>Bacteria</taxon>
        <taxon>Bacillati</taxon>
        <taxon>Bacillota</taxon>
        <taxon>Clostridia</taxon>
        <taxon>Eubacteriales</taxon>
        <taxon>Clostridiaceae</taxon>
        <taxon>Clostridium</taxon>
    </lineage>
</organism>
<dbReference type="GO" id="GO:0006508">
    <property type="term" value="P:proteolysis"/>
    <property type="evidence" value="ECO:0007669"/>
    <property type="project" value="UniProtKB-KW"/>
</dbReference>
<comment type="function">
    <text evidence="2 9">Removes 5-oxoproline from various penultimate amino acid residues except L-proline.</text>
</comment>
<evidence type="ECO:0000256" key="7">
    <source>
        <dbReference type="ARBA" id="ARBA00022801"/>
    </source>
</evidence>
<comment type="catalytic activity">
    <reaction evidence="1 9 10">
        <text>Release of an N-terminal pyroglutamyl group from a polypeptide, the second amino acid generally not being Pro.</text>
        <dbReference type="EC" id="3.4.19.3"/>
    </reaction>
</comment>
<dbReference type="PRINTS" id="PR00706">
    <property type="entry name" value="PYROGLUPTASE"/>
</dbReference>
<dbReference type="PANTHER" id="PTHR23402">
    <property type="entry name" value="PROTEASE FAMILY C15 PYROGLUTAMYL-PEPTIDASE I-RELATED"/>
    <property type="match status" value="1"/>
</dbReference>
<dbReference type="SUPFAM" id="SSF53182">
    <property type="entry name" value="Pyrrolidone carboxyl peptidase (pyroglutamate aminopeptidase)"/>
    <property type="match status" value="1"/>
</dbReference>
<dbReference type="InterPro" id="IPR033693">
    <property type="entry name" value="PGPEP1_Glu_AS"/>
</dbReference>
<feature type="active site" evidence="9 10">
    <location>
        <position position="78"/>
    </location>
</feature>
<dbReference type="Pfam" id="PF01470">
    <property type="entry name" value="Peptidase_C15"/>
    <property type="match status" value="1"/>
</dbReference>
<keyword evidence="5 9" id="KW-0963">Cytoplasm</keyword>
<name>A0A1M4Z2C1_9CLOT</name>
<dbReference type="STRING" id="1533.SAMN05443638_1361"/>
<dbReference type="EC" id="3.4.19.3" evidence="9"/>